<dbReference type="eggNOG" id="COG0205">
    <property type="taxonomic scope" value="Bacteria"/>
</dbReference>
<feature type="active site" description="Proton acceptor" evidence="15">
    <location>
        <position position="128"/>
    </location>
</feature>
<keyword evidence="6 15" id="KW-0021">Allosteric enzyme</keyword>
<comment type="caution">
    <text evidence="15">Lacks conserved residue(s) required for the propagation of feature annotation.</text>
</comment>
<evidence type="ECO:0000256" key="12">
    <source>
        <dbReference type="ARBA" id="ARBA00022842"/>
    </source>
</evidence>
<comment type="pathway">
    <text evidence="4 15">Carbohydrate degradation; glycolysis; D-glyceraldehyde 3-phosphate and glycerone phosphate from D-glucose: step 3/4.</text>
</comment>
<feature type="binding site" evidence="15">
    <location>
        <position position="245"/>
    </location>
    <ligand>
        <name>substrate</name>
        <note>ligand shared between dimeric partners</note>
    </ligand>
</feature>
<dbReference type="GO" id="GO:0006002">
    <property type="term" value="P:fructose 6-phosphate metabolic process"/>
    <property type="evidence" value="ECO:0007669"/>
    <property type="project" value="UniProtKB-UniRule"/>
</dbReference>
<evidence type="ECO:0000256" key="14">
    <source>
        <dbReference type="ARBA" id="ARBA00048070"/>
    </source>
</evidence>
<dbReference type="GO" id="GO:0046872">
    <property type="term" value="F:metal ion binding"/>
    <property type="evidence" value="ECO:0007669"/>
    <property type="project" value="UniProtKB-KW"/>
</dbReference>
<dbReference type="GO" id="GO:0042802">
    <property type="term" value="F:identical protein binding"/>
    <property type="evidence" value="ECO:0007669"/>
    <property type="project" value="TreeGrafter"/>
</dbReference>
<feature type="binding site" evidence="15">
    <location>
        <begin position="21"/>
        <end position="25"/>
    </location>
    <ligand>
        <name>ADP</name>
        <dbReference type="ChEBI" id="CHEBI:456216"/>
        <note>allosteric activator; ligand shared between dimeric partners</note>
    </ligand>
</feature>
<dbReference type="AlphaFoldDB" id="A0A097ASQ5"/>
<keyword evidence="11 15" id="KW-0067">ATP-binding</keyword>
<keyword evidence="13 15" id="KW-0324">Glycolysis</keyword>
<feature type="binding site" evidence="15">
    <location>
        <begin position="72"/>
        <end position="73"/>
    </location>
    <ligand>
        <name>ATP</name>
        <dbReference type="ChEBI" id="CHEBI:30616"/>
    </ligand>
</feature>
<keyword evidence="18" id="KW-1185">Reference proteome</keyword>
<evidence type="ECO:0000256" key="7">
    <source>
        <dbReference type="ARBA" id="ARBA00022679"/>
    </source>
</evidence>
<evidence type="ECO:0000259" key="16">
    <source>
        <dbReference type="Pfam" id="PF00365"/>
    </source>
</evidence>
<keyword evidence="8 15" id="KW-0479">Metal-binding</keyword>
<keyword evidence="7 15" id="KW-0808">Transferase</keyword>
<dbReference type="PANTHER" id="PTHR13697">
    <property type="entry name" value="PHOSPHOFRUCTOKINASE"/>
    <property type="match status" value="1"/>
</dbReference>
<dbReference type="Gene3D" id="3.40.50.450">
    <property type="match status" value="1"/>
</dbReference>
<dbReference type="GO" id="GO:0048029">
    <property type="term" value="F:monosaccharide binding"/>
    <property type="evidence" value="ECO:0007669"/>
    <property type="project" value="TreeGrafter"/>
</dbReference>
<evidence type="ECO:0000256" key="9">
    <source>
        <dbReference type="ARBA" id="ARBA00022741"/>
    </source>
</evidence>
<evidence type="ECO:0000256" key="8">
    <source>
        <dbReference type="ARBA" id="ARBA00022723"/>
    </source>
</evidence>
<evidence type="ECO:0000256" key="4">
    <source>
        <dbReference type="ARBA" id="ARBA00004679"/>
    </source>
</evidence>
<dbReference type="Gene3D" id="3.40.50.460">
    <property type="entry name" value="Phosphofructokinase domain"/>
    <property type="match status" value="1"/>
</dbReference>
<gene>
    <name evidence="15 17" type="primary">pfkA</name>
    <name evidence="17" type="ORF">TKV_c16900</name>
</gene>
<feature type="binding site" evidence="15">
    <location>
        <position position="11"/>
    </location>
    <ligand>
        <name>ATP</name>
        <dbReference type="ChEBI" id="CHEBI:30616"/>
    </ligand>
</feature>
<evidence type="ECO:0000256" key="2">
    <source>
        <dbReference type="ARBA" id="ARBA00002659"/>
    </source>
</evidence>
<dbReference type="GO" id="GO:0030388">
    <property type="term" value="P:fructose 1,6-bisphosphate metabolic process"/>
    <property type="evidence" value="ECO:0007669"/>
    <property type="project" value="TreeGrafter"/>
</dbReference>
<dbReference type="InterPro" id="IPR015912">
    <property type="entry name" value="Phosphofructokinase_CS"/>
</dbReference>
<reference evidence="18" key="1">
    <citation type="journal article" date="2015" name="Genome Announc.">
        <title>Whole-Genome Sequences of 80 Environmental and Clinical Isolates of Burkholderia pseudomallei.</title>
        <authorList>
            <person name="Johnson S.L."/>
            <person name="Baker A.L."/>
            <person name="Chain P.S."/>
            <person name="Currie B.J."/>
            <person name="Daligault H.E."/>
            <person name="Davenport K.W."/>
            <person name="Davis C.B."/>
            <person name="Inglis T.J."/>
            <person name="Kaestli M."/>
            <person name="Koren S."/>
            <person name="Mayo M."/>
            <person name="Merritt A.J."/>
            <person name="Price E.P."/>
            <person name="Sarovich D.S."/>
            <person name="Warner J."/>
            <person name="Rosovitz M.J."/>
        </authorList>
    </citation>
    <scope>NUCLEOTIDE SEQUENCE [LARGE SCALE GENOMIC DNA]</scope>
    <source>
        <strain evidence="18">DSM 2030</strain>
    </source>
</reference>
<name>A0A097ASQ5_THEKI</name>
<dbReference type="InterPro" id="IPR012828">
    <property type="entry name" value="PFKA_ATP_prok"/>
</dbReference>
<keyword evidence="9 15" id="KW-0547">Nucleotide-binding</keyword>
<dbReference type="PIRSF" id="PIRSF000532">
    <property type="entry name" value="ATP_PFK_prok"/>
    <property type="match status" value="1"/>
</dbReference>
<dbReference type="HAMAP" id="MF_00339">
    <property type="entry name" value="Phosphofructokinase_I_B1"/>
    <property type="match status" value="1"/>
</dbReference>
<organism evidence="17 18">
    <name type="scientific">Thermoanaerobacter kivui</name>
    <name type="common">Acetogenium kivui</name>
    <dbReference type="NCBI Taxonomy" id="2325"/>
    <lineage>
        <taxon>Bacteria</taxon>
        <taxon>Bacillati</taxon>
        <taxon>Bacillota</taxon>
        <taxon>Clostridia</taxon>
        <taxon>Thermoanaerobacterales</taxon>
        <taxon>Thermoanaerobacteraceae</taxon>
        <taxon>Thermoanaerobacter</taxon>
    </lineage>
</organism>
<dbReference type="GO" id="GO:0005524">
    <property type="term" value="F:ATP binding"/>
    <property type="evidence" value="ECO:0007669"/>
    <property type="project" value="UniProtKB-UniRule"/>
</dbReference>
<dbReference type="FunFam" id="3.40.50.460:FF:000002">
    <property type="entry name" value="ATP-dependent 6-phosphofructokinase"/>
    <property type="match status" value="1"/>
</dbReference>
<feature type="binding site" evidence="15">
    <location>
        <begin position="102"/>
        <end position="105"/>
    </location>
    <ligand>
        <name>ATP</name>
        <dbReference type="ChEBI" id="CHEBI:30616"/>
    </ligand>
</feature>
<dbReference type="Proteomes" id="UP000029669">
    <property type="component" value="Chromosome"/>
</dbReference>
<comment type="function">
    <text evidence="2 15">Catalyzes the phosphorylation of D-fructose 6-phosphate to fructose 1,6-bisphosphate by ATP, the first committing step of glycolysis.</text>
</comment>
<feature type="binding site" description="in other chain" evidence="15">
    <location>
        <begin position="186"/>
        <end position="188"/>
    </location>
    <ligand>
        <name>ADP</name>
        <dbReference type="ChEBI" id="CHEBI:456216"/>
        <note>allosteric activator; ligand shared between dimeric partners</note>
    </ligand>
</feature>
<dbReference type="PANTHER" id="PTHR13697:SF4">
    <property type="entry name" value="ATP-DEPENDENT 6-PHOSPHOFRUCTOKINASE"/>
    <property type="match status" value="1"/>
</dbReference>
<evidence type="ECO:0000256" key="11">
    <source>
        <dbReference type="ARBA" id="ARBA00022840"/>
    </source>
</evidence>
<dbReference type="RefSeq" id="WP_049685524.1">
    <property type="nucleotide sequence ID" value="NZ_CP009170.1"/>
</dbReference>
<evidence type="ECO:0000256" key="15">
    <source>
        <dbReference type="HAMAP-Rule" id="MF_00339"/>
    </source>
</evidence>
<evidence type="ECO:0000256" key="13">
    <source>
        <dbReference type="ARBA" id="ARBA00023152"/>
    </source>
</evidence>
<comment type="cofactor">
    <cofactor evidence="1 15">
        <name>Mg(2+)</name>
        <dbReference type="ChEBI" id="CHEBI:18420"/>
    </cofactor>
</comment>
<feature type="binding site" description="in other chain" evidence="15">
    <location>
        <position position="223"/>
    </location>
    <ligand>
        <name>substrate</name>
        <note>ligand shared between dimeric partners</note>
    </ligand>
</feature>
<dbReference type="InterPro" id="IPR022953">
    <property type="entry name" value="ATP_PFK"/>
</dbReference>
<accession>A0A097ASQ5</accession>
<feature type="domain" description="Phosphofructokinase" evidence="16">
    <location>
        <begin position="4"/>
        <end position="277"/>
    </location>
</feature>
<dbReference type="NCBIfam" id="TIGR02482">
    <property type="entry name" value="PFKA_ATP"/>
    <property type="match status" value="1"/>
</dbReference>
<dbReference type="HOGENOM" id="CLU_020655_0_1_9"/>
<evidence type="ECO:0000256" key="3">
    <source>
        <dbReference type="ARBA" id="ARBA00004496"/>
    </source>
</evidence>
<evidence type="ECO:0000256" key="10">
    <source>
        <dbReference type="ARBA" id="ARBA00022777"/>
    </source>
</evidence>
<evidence type="ECO:0000313" key="18">
    <source>
        <dbReference type="Proteomes" id="UP000029669"/>
    </source>
</evidence>
<feature type="binding site" description="in other chain" evidence="15">
    <location>
        <begin position="214"/>
        <end position="216"/>
    </location>
    <ligand>
        <name>ADP</name>
        <dbReference type="ChEBI" id="CHEBI:456216"/>
        <note>allosteric activator; ligand shared between dimeric partners</note>
    </ligand>
</feature>
<sequence>MKTIGILTSGGDAPGMNAAIRAVVRTGIYYGLKVKGIMRGFAGLVEDEVIDLNLSSVGDILQKGGTILRTARCEEFKKKEVRKKAYETLQKHGIEGLVVIGGDGSFRGAQLLSEEWNVNTIGIPGTIDNDIPCTDYTIGFDTACNTVIDAINKIRDTATSHERANIIEVMGRNAGYIALYAGVAGGAEMIILPEVEWSIDELCDKITYGIKRGKLHHIIVLAEGVMSAPELAKMIKERLPKLDLRYTILGHIQRGGAPTVMDRVLASQMGARAVELLLENKTKRIISIRNNQIVDDDIDEALSMKKEFNRKLYELSKILSI</sequence>
<comment type="catalytic activity">
    <reaction evidence="14 15">
        <text>beta-D-fructose 6-phosphate + ATP = beta-D-fructose 1,6-bisphosphate + ADP + H(+)</text>
        <dbReference type="Rhea" id="RHEA:16109"/>
        <dbReference type="ChEBI" id="CHEBI:15378"/>
        <dbReference type="ChEBI" id="CHEBI:30616"/>
        <dbReference type="ChEBI" id="CHEBI:32966"/>
        <dbReference type="ChEBI" id="CHEBI:57634"/>
        <dbReference type="ChEBI" id="CHEBI:456216"/>
        <dbReference type="EC" id="2.7.1.11"/>
    </reaction>
</comment>
<feature type="binding site" description="in other chain" evidence="15">
    <location>
        <position position="212"/>
    </location>
    <ligand>
        <name>ADP</name>
        <dbReference type="ChEBI" id="CHEBI:456216"/>
        <note>allosteric activator; ligand shared between dimeric partners</note>
    </ligand>
</feature>
<dbReference type="InterPro" id="IPR000023">
    <property type="entry name" value="Phosphofructokinase_dom"/>
</dbReference>
<feature type="binding site" description="in other chain" evidence="15">
    <location>
        <position position="155"/>
    </location>
    <ligand>
        <name>ADP</name>
        <dbReference type="ChEBI" id="CHEBI:456216"/>
        <note>allosteric activator; ligand shared between dimeric partners</note>
    </ligand>
</feature>
<dbReference type="InterPro" id="IPR012003">
    <property type="entry name" value="ATP_PFK_prok-type"/>
</dbReference>
<dbReference type="GO" id="GO:0003872">
    <property type="term" value="F:6-phosphofructokinase activity"/>
    <property type="evidence" value="ECO:0007669"/>
    <property type="project" value="UniProtKB-UniRule"/>
</dbReference>
<comment type="activity regulation">
    <text evidence="15">Allosterically activated by ADP and other diphosphonucleosides, and allosterically inhibited by phosphoenolpyruvate.</text>
</comment>
<dbReference type="PRINTS" id="PR00476">
    <property type="entry name" value="PHFRCTKINASE"/>
</dbReference>
<dbReference type="SUPFAM" id="SSF53784">
    <property type="entry name" value="Phosphofructokinase"/>
    <property type="match status" value="1"/>
</dbReference>
<dbReference type="GO" id="GO:0005945">
    <property type="term" value="C:6-phosphofructokinase complex"/>
    <property type="evidence" value="ECO:0007669"/>
    <property type="project" value="TreeGrafter"/>
</dbReference>
<dbReference type="GO" id="GO:0016208">
    <property type="term" value="F:AMP binding"/>
    <property type="evidence" value="ECO:0007669"/>
    <property type="project" value="TreeGrafter"/>
</dbReference>
<dbReference type="FunFam" id="3.40.50.450:FF:000001">
    <property type="entry name" value="ATP-dependent 6-phosphofructokinase"/>
    <property type="match status" value="1"/>
</dbReference>
<evidence type="ECO:0000313" key="17">
    <source>
        <dbReference type="EMBL" id="AIS52844.1"/>
    </source>
</evidence>
<proteinExistence type="inferred from homology"/>
<protein>
    <recommendedName>
        <fullName evidence="15">ATP-dependent 6-phosphofructokinase</fullName>
        <shortName evidence="15">ATP-PFK</shortName>
        <shortName evidence="15">Phosphofructokinase</shortName>
        <ecNumber evidence="15">2.7.1.11</ecNumber>
    </recommendedName>
    <alternativeName>
        <fullName evidence="15">Phosphohexokinase</fullName>
    </alternativeName>
</protein>
<dbReference type="EC" id="2.7.1.11" evidence="15"/>
<feature type="binding site" description="in other chain" evidence="15">
    <location>
        <begin position="170"/>
        <end position="172"/>
    </location>
    <ligand>
        <name>substrate</name>
        <note>ligand shared between dimeric partners</note>
    </ligand>
</feature>
<evidence type="ECO:0000256" key="6">
    <source>
        <dbReference type="ARBA" id="ARBA00022533"/>
    </source>
</evidence>
<evidence type="ECO:0000256" key="1">
    <source>
        <dbReference type="ARBA" id="ARBA00001946"/>
    </source>
</evidence>
<keyword evidence="5 15" id="KW-0963">Cytoplasm</keyword>
<dbReference type="KEGG" id="tki:TKV_c16900"/>
<dbReference type="EMBL" id="CP009170">
    <property type="protein sequence ID" value="AIS52844.1"/>
    <property type="molecule type" value="Genomic_DNA"/>
</dbReference>
<dbReference type="Pfam" id="PF00365">
    <property type="entry name" value="PFK"/>
    <property type="match status" value="1"/>
</dbReference>
<feature type="binding site" evidence="15">
    <location>
        <position position="103"/>
    </location>
    <ligand>
        <name>Mg(2+)</name>
        <dbReference type="ChEBI" id="CHEBI:18420"/>
        <note>catalytic</note>
    </ligand>
</feature>
<keyword evidence="10 15" id="KW-0418">Kinase</keyword>
<dbReference type="PROSITE" id="PS00433">
    <property type="entry name" value="PHOSPHOFRUCTOKINASE"/>
    <property type="match status" value="1"/>
</dbReference>
<dbReference type="InterPro" id="IPR035966">
    <property type="entry name" value="PKF_sf"/>
</dbReference>
<evidence type="ECO:0000256" key="5">
    <source>
        <dbReference type="ARBA" id="ARBA00022490"/>
    </source>
</evidence>
<dbReference type="NCBIfam" id="NF002872">
    <property type="entry name" value="PRK03202.1"/>
    <property type="match status" value="1"/>
</dbReference>
<dbReference type="GO" id="GO:0070095">
    <property type="term" value="F:fructose-6-phosphate binding"/>
    <property type="evidence" value="ECO:0007669"/>
    <property type="project" value="TreeGrafter"/>
</dbReference>
<comment type="subcellular location">
    <subcellularLocation>
        <location evidence="3 15">Cytoplasm</location>
    </subcellularLocation>
</comment>
<feature type="binding site" evidence="15">
    <location>
        <position position="163"/>
    </location>
    <ligand>
        <name>substrate</name>
        <note>ligand shared between dimeric partners</note>
    </ligand>
</feature>
<feature type="binding site" description="in other chain" evidence="15">
    <location>
        <begin position="251"/>
        <end position="254"/>
    </location>
    <ligand>
        <name>substrate</name>
        <note>ligand shared between dimeric partners</note>
    </ligand>
</feature>
<dbReference type="UniPathway" id="UPA00109">
    <property type="reaction ID" value="UER00182"/>
</dbReference>
<feature type="binding site" description="in other chain" evidence="15">
    <location>
        <begin position="126"/>
        <end position="128"/>
    </location>
    <ligand>
        <name>substrate</name>
        <note>ligand shared between dimeric partners</note>
    </ligand>
</feature>
<comment type="subunit">
    <text evidence="15">Homotetramer.</text>
</comment>
<keyword evidence="12 15" id="KW-0460">Magnesium</keyword>
<dbReference type="OrthoDB" id="9802503at2"/>
<dbReference type="GO" id="GO:0061621">
    <property type="term" value="P:canonical glycolysis"/>
    <property type="evidence" value="ECO:0007669"/>
    <property type="project" value="TreeGrafter"/>
</dbReference>
<dbReference type="STRING" id="2325.TKV_c16900"/>
<comment type="similarity">
    <text evidence="15">Belongs to the phosphofructokinase type A (PFKA) family. ATP-dependent PFK group I subfamily. Prokaryotic clade 'B1' sub-subfamily.</text>
</comment>